<evidence type="ECO:0000259" key="3">
    <source>
        <dbReference type="PROSITE" id="PS50158"/>
    </source>
</evidence>
<dbReference type="Proteomes" id="UP001231189">
    <property type="component" value="Unassembled WGS sequence"/>
</dbReference>
<name>A0AAD8T725_LOLMU</name>
<feature type="domain" description="CCHC-type" evidence="3">
    <location>
        <begin position="198"/>
        <end position="213"/>
    </location>
</feature>
<keyword evidence="1" id="KW-0862">Zinc</keyword>
<evidence type="ECO:0000256" key="1">
    <source>
        <dbReference type="PROSITE-ProRule" id="PRU00047"/>
    </source>
</evidence>
<evidence type="ECO:0000313" key="4">
    <source>
        <dbReference type="EMBL" id="KAK1670610.1"/>
    </source>
</evidence>
<dbReference type="SMART" id="SM00343">
    <property type="entry name" value="ZnF_C2HC"/>
    <property type="match status" value="2"/>
</dbReference>
<feature type="compositionally biased region" description="Basic and acidic residues" evidence="2">
    <location>
        <begin position="479"/>
        <end position="489"/>
    </location>
</feature>
<sequence>MMELSRTRSRSLPPARPNPTTSPSPSTARSTATTYLAAARAAAARSPASWPGLGSPGRSGAPAQIQICAASGPELPHPPTPPSACSLPVSNCSATPRGSVAIQGRTYGGQLRVRSMVVRTAPLPSPPPARESGALDATARRFDEESPEWQVVVSRRRRRPLPVPSSAASRPRSNAPSATGVMRPPRFPLHKKRLRGECFKCLSPGHHISDCRDPVRCRSCRRSGHIARECRAGPNPCRATMDRLQPPPPPPARMASRPGEAHRRPARSTAVIVCTPETESAAQLLHSKAIVLTASARRNDLSNDLVARAIARDCNVPSERFQVSRLRPGCFLVRFDMTWHRDQAMDAGVVSCRGIALTMAPWQQASIRAEHRVWRYYCRVAVEGVALNFWNKEVMQTVLGSSVKVDVLEYRSEALDDAQVCYVWCWACSPDDIPRACDASFLTRMGAAPPLRCSLPDGTPREEGFEDTREPLLIHLDKTKDFAPAERRTPSSRASGIPSPEVALIDAHVPTERFDWKLEVEDANPRARRDAPDVHARLGPRRREDRDDEDDDLPGRGGCRPRRPWRDALLGRAGRGGQQHNGVNGNAYNNNRRQQQRQGGGGRRRALDGAAQDKGDAQAAAEEHAVVTPAVLSVEGPALGAILAAARSGAELGASGPVLPIDGGSLEEPDLLPCRFDPALFWQDLARADPVAIEIEAAQGWPLAQHPGWHAAAGPELPIRDFGQLEDDILFGPGVQLPAMPGGSVPVVLAAPDVQPSPVATPTELRGDHGVRGARADQDALDMLASKFGALEVDGATTFLAKVLSLLPPSIMGAIPAAVAPQPRAGRRRRPKGELLPSRRSSRISKTKNVGAPAALPCILEEVAPLELGVDSGAGNAASACLPPLDAEEIARIQRDTGVLLGTRVALPDAELQSILDMEA</sequence>
<dbReference type="EMBL" id="JAUUTY010000003">
    <property type="protein sequence ID" value="KAK1670610.1"/>
    <property type="molecule type" value="Genomic_DNA"/>
</dbReference>
<feature type="compositionally biased region" description="Low complexity" evidence="2">
    <location>
        <begin position="164"/>
        <end position="178"/>
    </location>
</feature>
<dbReference type="PANTHER" id="PTHR33087">
    <property type="entry name" value="OS07G0539200 PROTEIN"/>
    <property type="match status" value="1"/>
</dbReference>
<feature type="region of interest" description="Disordered" evidence="2">
    <location>
        <begin position="238"/>
        <end position="266"/>
    </location>
</feature>
<dbReference type="InterPro" id="IPR053253">
    <property type="entry name" value="Sex_diff_modulator"/>
</dbReference>
<evidence type="ECO:0000313" key="5">
    <source>
        <dbReference type="Proteomes" id="UP001231189"/>
    </source>
</evidence>
<dbReference type="InterPro" id="IPR036875">
    <property type="entry name" value="Znf_CCHC_sf"/>
</dbReference>
<dbReference type="Gene3D" id="4.10.60.10">
    <property type="entry name" value="Zinc finger, CCHC-type"/>
    <property type="match status" value="1"/>
</dbReference>
<gene>
    <name evidence="4" type="ORF">QYE76_058769</name>
</gene>
<feature type="region of interest" description="Disordered" evidence="2">
    <location>
        <begin position="524"/>
        <end position="622"/>
    </location>
</feature>
<feature type="domain" description="CCHC-type" evidence="3">
    <location>
        <begin position="216"/>
        <end position="231"/>
    </location>
</feature>
<feature type="region of interest" description="Disordered" evidence="2">
    <location>
        <begin position="157"/>
        <end position="186"/>
    </location>
</feature>
<dbReference type="GO" id="GO:0003676">
    <property type="term" value="F:nucleic acid binding"/>
    <property type="evidence" value="ECO:0007669"/>
    <property type="project" value="InterPro"/>
</dbReference>
<proteinExistence type="predicted"/>
<reference evidence="4" key="1">
    <citation type="submission" date="2023-07" db="EMBL/GenBank/DDBJ databases">
        <title>A chromosome-level genome assembly of Lolium multiflorum.</title>
        <authorList>
            <person name="Chen Y."/>
            <person name="Copetti D."/>
            <person name="Kolliker R."/>
            <person name="Studer B."/>
        </authorList>
    </citation>
    <scope>NUCLEOTIDE SEQUENCE</scope>
    <source>
        <strain evidence="4">02402/16</strain>
        <tissue evidence="4">Leaf</tissue>
    </source>
</reference>
<organism evidence="4 5">
    <name type="scientific">Lolium multiflorum</name>
    <name type="common">Italian ryegrass</name>
    <name type="synonym">Lolium perenne subsp. multiflorum</name>
    <dbReference type="NCBI Taxonomy" id="4521"/>
    <lineage>
        <taxon>Eukaryota</taxon>
        <taxon>Viridiplantae</taxon>
        <taxon>Streptophyta</taxon>
        <taxon>Embryophyta</taxon>
        <taxon>Tracheophyta</taxon>
        <taxon>Spermatophyta</taxon>
        <taxon>Magnoliopsida</taxon>
        <taxon>Liliopsida</taxon>
        <taxon>Poales</taxon>
        <taxon>Poaceae</taxon>
        <taxon>BOP clade</taxon>
        <taxon>Pooideae</taxon>
        <taxon>Poodae</taxon>
        <taxon>Poeae</taxon>
        <taxon>Poeae Chloroplast Group 2 (Poeae type)</taxon>
        <taxon>Loliodinae</taxon>
        <taxon>Loliinae</taxon>
        <taxon>Lolium</taxon>
    </lineage>
</organism>
<feature type="region of interest" description="Disordered" evidence="2">
    <location>
        <begin position="479"/>
        <end position="502"/>
    </location>
</feature>
<dbReference type="SUPFAM" id="SSF57756">
    <property type="entry name" value="Retrovirus zinc finger-like domains"/>
    <property type="match status" value="1"/>
</dbReference>
<dbReference type="AlphaFoldDB" id="A0AAD8T725"/>
<dbReference type="PANTHER" id="PTHR33087:SF21">
    <property type="entry name" value="OS03G0782100 PROTEIN"/>
    <property type="match status" value="1"/>
</dbReference>
<feature type="compositionally biased region" description="Low complexity" evidence="2">
    <location>
        <begin position="23"/>
        <end position="49"/>
    </location>
</feature>
<feature type="compositionally biased region" description="Low complexity" evidence="2">
    <location>
        <begin position="580"/>
        <end position="597"/>
    </location>
</feature>
<accession>A0AAD8T725</accession>
<keyword evidence="5" id="KW-1185">Reference proteome</keyword>
<feature type="region of interest" description="Disordered" evidence="2">
    <location>
        <begin position="1"/>
        <end position="61"/>
    </location>
</feature>
<comment type="caution">
    <text evidence="4">The sequence shown here is derived from an EMBL/GenBank/DDBJ whole genome shotgun (WGS) entry which is preliminary data.</text>
</comment>
<dbReference type="GO" id="GO:0008270">
    <property type="term" value="F:zinc ion binding"/>
    <property type="evidence" value="ECO:0007669"/>
    <property type="project" value="UniProtKB-KW"/>
</dbReference>
<evidence type="ECO:0000256" key="2">
    <source>
        <dbReference type="SAM" id="MobiDB-lite"/>
    </source>
</evidence>
<protein>
    <recommendedName>
        <fullName evidence="3">CCHC-type domain-containing protein</fullName>
    </recommendedName>
</protein>
<feature type="region of interest" description="Disordered" evidence="2">
    <location>
        <begin position="818"/>
        <end position="848"/>
    </location>
</feature>
<feature type="compositionally biased region" description="Basic and acidic residues" evidence="2">
    <location>
        <begin position="524"/>
        <end position="545"/>
    </location>
</feature>
<dbReference type="Pfam" id="PF00098">
    <property type="entry name" value="zf-CCHC"/>
    <property type="match status" value="1"/>
</dbReference>
<feature type="compositionally biased region" description="Basic and acidic residues" evidence="2">
    <location>
        <begin position="605"/>
        <end position="622"/>
    </location>
</feature>
<keyword evidence="1" id="KW-0863">Zinc-finger</keyword>
<keyword evidence="1" id="KW-0479">Metal-binding</keyword>
<dbReference type="InterPro" id="IPR001878">
    <property type="entry name" value="Znf_CCHC"/>
</dbReference>
<dbReference type="PROSITE" id="PS50158">
    <property type="entry name" value="ZF_CCHC"/>
    <property type="match status" value="2"/>
</dbReference>